<dbReference type="Pfam" id="PF00270">
    <property type="entry name" value="DEAD"/>
    <property type="match status" value="1"/>
</dbReference>
<dbReference type="GO" id="GO:1990077">
    <property type="term" value="C:primosome complex"/>
    <property type="evidence" value="ECO:0007669"/>
    <property type="project" value="UniProtKB-KW"/>
</dbReference>
<dbReference type="InterPro" id="IPR041236">
    <property type="entry name" value="PriA_C"/>
</dbReference>
<keyword evidence="10" id="KW-0413">Isomerase</keyword>
<dbReference type="Pfam" id="PF00271">
    <property type="entry name" value="Helicase_C"/>
    <property type="match status" value="1"/>
</dbReference>
<sequence length="928" mass="103956">SLRLMLPPGLTRWADVTIEINPYWDGNGRLTPLQQQIIDILKERGDLRGRQLQPALRKLNGKSKKKINWKTAVNQLAKRKILRKATVLDPPRIRPKQIRTAELIASDRRVQAVIPQLGRANKQADVLLYLLESDDPLPYETAVLATTAANKTHLKKLAAAHLIHRTPSQTTIIPGQTPPPAELTDWFTQLPCSLDQLTINNLPLTINHLEKAGHIHLIEEPATISLAIPPKQVLGHILQLRQATSYRDVLTLLAKTAQPTSLTDIYAQTKATITHLRKLVKLDLIRFGSEEVWRDPLADRDFVPAEPPTLTADQTRVWGRIKIQMLLADEQEASEQVASMQVASGKWASEQVDASPPHLFTPSPHDACIAHPFTPSPPHPATPSPNTPILLHGVTGSGKTEIYMRAIEYAINEGKQAIVLVPEIALTPQTVRRFAARFPGRVAVLHSRLTEGERYDTWRRARQGLFDIVVGPRSALFTPLPNLGVIVLDEEHDPSYKQTPPVPPPYYHTRDAAIALAKIIGATVIMGSATPDIVTYHHAQSGRFRLLELQKRVMGHRQRIESQATRLQLENLYQHDGGDPDDALTIPLPPIKIVDLRQELRAGNRSIFSRALEKAITETLDRGEQAILFLNRRGSATFVICRDCGYTATCPRCDMPLTYHRGNMMLVCHHCGRREPHQTECPVCQSKRIRYFGLGTEEVAKRVQQRWQSARVVRWDRDTTAGRNTHETLLSSFINQEADILVGTQMIAKGLDLPFVTLVGVISADVSLGLPDYRTGERAFQVLAQVAGRAGRGLLGGRVIIQTYQPGHYAIQAAAEHDFASFYIDEIRFRTQHSLPPFRRMAKLLLIDPVDARGRQEAEALAKGLRLHIRQKALAASEVLGPVPPFFNRIDGRFRWQIIVRSPDPNRLLADFPIPQRWMVDIDPVSTL</sequence>
<keyword evidence="8" id="KW-0067">ATP-binding</keyword>
<dbReference type="PANTHER" id="PTHR30580">
    <property type="entry name" value="PRIMOSOMAL PROTEIN N"/>
    <property type="match status" value="1"/>
</dbReference>
<dbReference type="GO" id="GO:0006310">
    <property type="term" value="P:DNA recombination"/>
    <property type="evidence" value="ECO:0007669"/>
    <property type="project" value="InterPro"/>
</dbReference>
<keyword evidence="3" id="KW-0479">Metal-binding</keyword>
<dbReference type="GO" id="GO:0043138">
    <property type="term" value="F:3'-5' DNA helicase activity"/>
    <property type="evidence" value="ECO:0007669"/>
    <property type="project" value="UniProtKB-EC"/>
</dbReference>
<evidence type="ECO:0000256" key="6">
    <source>
        <dbReference type="ARBA" id="ARBA00022806"/>
    </source>
</evidence>
<evidence type="ECO:0000256" key="2">
    <source>
        <dbReference type="ARBA" id="ARBA00022705"/>
    </source>
</evidence>
<evidence type="ECO:0000256" key="12">
    <source>
        <dbReference type="ARBA" id="ARBA00048988"/>
    </source>
</evidence>
<dbReference type="GO" id="GO:0005524">
    <property type="term" value="F:ATP binding"/>
    <property type="evidence" value="ECO:0007669"/>
    <property type="project" value="UniProtKB-KW"/>
</dbReference>
<dbReference type="PROSITE" id="PS51192">
    <property type="entry name" value="HELICASE_ATP_BIND_1"/>
    <property type="match status" value="1"/>
</dbReference>
<dbReference type="InterPro" id="IPR005259">
    <property type="entry name" value="PriA"/>
</dbReference>
<dbReference type="InterPro" id="IPR027417">
    <property type="entry name" value="P-loop_NTPase"/>
</dbReference>
<name>A0A3B0VK79_9ZZZZ</name>
<keyword evidence="9" id="KW-0238">DNA-binding</keyword>
<keyword evidence="7" id="KW-0862">Zinc</keyword>
<dbReference type="Pfam" id="PF18074">
    <property type="entry name" value="PriA_C"/>
    <property type="match status" value="1"/>
</dbReference>
<dbReference type="Pfam" id="PF18319">
    <property type="entry name" value="Zn_ribbon_PriA"/>
    <property type="match status" value="1"/>
</dbReference>
<dbReference type="GO" id="GO:0016787">
    <property type="term" value="F:hydrolase activity"/>
    <property type="evidence" value="ECO:0007669"/>
    <property type="project" value="UniProtKB-KW"/>
</dbReference>
<dbReference type="Gene3D" id="3.40.50.300">
    <property type="entry name" value="P-loop containing nucleotide triphosphate hydrolases"/>
    <property type="match status" value="2"/>
</dbReference>
<feature type="non-terminal residue" evidence="14">
    <location>
        <position position="1"/>
    </location>
</feature>
<organism evidence="14">
    <name type="scientific">hydrothermal vent metagenome</name>
    <dbReference type="NCBI Taxonomy" id="652676"/>
    <lineage>
        <taxon>unclassified sequences</taxon>
        <taxon>metagenomes</taxon>
        <taxon>ecological metagenomes</taxon>
    </lineage>
</organism>
<dbReference type="InterPro" id="IPR001650">
    <property type="entry name" value="Helicase_C-like"/>
</dbReference>
<evidence type="ECO:0000256" key="10">
    <source>
        <dbReference type="ARBA" id="ARBA00023235"/>
    </source>
</evidence>
<protein>
    <recommendedName>
        <fullName evidence="11">DNA 3'-5' helicase</fullName>
        <ecNumber evidence="11">5.6.2.4</ecNumber>
    </recommendedName>
</protein>
<dbReference type="InterPro" id="IPR040498">
    <property type="entry name" value="PriA_CRR"/>
</dbReference>
<dbReference type="NCBIfam" id="TIGR00595">
    <property type="entry name" value="priA"/>
    <property type="match status" value="1"/>
</dbReference>
<evidence type="ECO:0000256" key="1">
    <source>
        <dbReference type="ARBA" id="ARBA00022515"/>
    </source>
</evidence>
<accession>A0A3B0VK79</accession>
<feature type="domain" description="Helicase ATP-binding" evidence="13">
    <location>
        <begin position="380"/>
        <end position="549"/>
    </location>
</feature>
<dbReference type="SMART" id="SM00490">
    <property type="entry name" value="HELICc"/>
    <property type="match status" value="1"/>
</dbReference>
<evidence type="ECO:0000256" key="9">
    <source>
        <dbReference type="ARBA" id="ARBA00023125"/>
    </source>
</evidence>
<dbReference type="CDD" id="cd18804">
    <property type="entry name" value="SF2_C_priA"/>
    <property type="match status" value="1"/>
</dbReference>
<evidence type="ECO:0000313" key="14">
    <source>
        <dbReference type="EMBL" id="VAW40940.1"/>
    </source>
</evidence>
<evidence type="ECO:0000256" key="8">
    <source>
        <dbReference type="ARBA" id="ARBA00022840"/>
    </source>
</evidence>
<dbReference type="GO" id="GO:0046872">
    <property type="term" value="F:metal ion binding"/>
    <property type="evidence" value="ECO:0007669"/>
    <property type="project" value="UniProtKB-KW"/>
</dbReference>
<keyword evidence="5" id="KW-0378">Hydrolase</keyword>
<proteinExistence type="inferred from homology"/>
<comment type="catalytic activity">
    <reaction evidence="12">
        <text>ATP + H2O = ADP + phosphate + H(+)</text>
        <dbReference type="Rhea" id="RHEA:13065"/>
        <dbReference type="ChEBI" id="CHEBI:15377"/>
        <dbReference type="ChEBI" id="CHEBI:15378"/>
        <dbReference type="ChEBI" id="CHEBI:30616"/>
        <dbReference type="ChEBI" id="CHEBI:43474"/>
        <dbReference type="ChEBI" id="CHEBI:456216"/>
        <dbReference type="EC" id="5.6.2.4"/>
    </reaction>
</comment>
<dbReference type="GO" id="GO:0006269">
    <property type="term" value="P:DNA replication, synthesis of primer"/>
    <property type="evidence" value="ECO:0007669"/>
    <property type="project" value="UniProtKB-KW"/>
</dbReference>
<evidence type="ECO:0000256" key="7">
    <source>
        <dbReference type="ARBA" id="ARBA00022833"/>
    </source>
</evidence>
<keyword evidence="2" id="KW-0235">DNA replication</keyword>
<evidence type="ECO:0000256" key="4">
    <source>
        <dbReference type="ARBA" id="ARBA00022741"/>
    </source>
</evidence>
<dbReference type="EC" id="5.6.2.4" evidence="11"/>
<keyword evidence="1" id="KW-0639">Primosome</keyword>
<dbReference type="SUPFAM" id="SSF52540">
    <property type="entry name" value="P-loop containing nucleoside triphosphate hydrolases"/>
    <property type="match status" value="1"/>
</dbReference>
<dbReference type="FunFam" id="3.40.50.300:FF:000489">
    <property type="entry name" value="Primosome assembly protein PriA"/>
    <property type="match status" value="1"/>
</dbReference>
<dbReference type="PANTHER" id="PTHR30580:SF0">
    <property type="entry name" value="PRIMOSOMAL PROTEIN N"/>
    <property type="match status" value="1"/>
</dbReference>
<evidence type="ECO:0000256" key="11">
    <source>
        <dbReference type="ARBA" id="ARBA00034808"/>
    </source>
</evidence>
<dbReference type="InterPro" id="IPR011545">
    <property type="entry name" value="DEAD/DEAH_box_helicase_dom"/>
</dbReference>
<dbReference type="GO" id="GO:0003677">
    <property type="term" value="F:DNA binding"/>
    <property type="evidence" value="ECO:0007669"/>
    <property type="project" value="UniProtKB-KW"/>
</dbReference>
<evidence type="ECO:0000256" key="5">
    <source>
        <dbReference type="ARBA" id="ARBA00022801"/>
    </source>
</evidence>
<dbReference type="GO" id="GO:0006302">
    <property type="term" value="P:double-strand break repair"/>
    <property type="evidence" value="ECO:0007669"/>
    <property type="project" value="InterPro"/>
</dbReference>
<evidence type="ECO:0000256" key="3">
    <source>
        <dbReference type="ARBA" id="ARBA00022723"/>
    </source>
</evidence>
<dbReference type="InterPro" id="IPR014001">
    <property type="entry name" value="Helicase_ATP-bd"/>
</dbReference>
<dbReference type="GO" id="GO:0006270">
    <property type="term" value="P:DNA replication initiation"/>
    <property type="evidence" value="ECO:0007669"/>
    <property type="project" value="TreeGrafter"/>
</dbReference>
<evidence type="ECO:0000259" key="13">
    <source>
        <dbReference type="PROSITE" id="PS51192"/>
    </source>
</evidence>
<keyword evidence="4" id="KW-0547">Nucleotide-binding</keyword>
<dbReference type="EMBL" id="UOEU01000818">
    <property type="protein sequence ID" value="VAW40940.1"/>
    <property type="molecule type" value="Genomic_DNA"/>
</dbReference>
<dbReference type="HAMAP" id="MF_00983">
    <property type="entry name" value="PriA"/>
    <property type="match status" value="1"/>
</dbReference>
<dbReference type="CDD" id="cd17929">
    <property type="entry name" value="DEXHc_priA"/>
    <property type="match status" value="1"/>
</dbReference>
<reference evidence="14" key="1">
    <citation type="submission" date="2018-06" db="EMBL/GenBank/DDBJ databases">
        <authorList>
            <person name="Zhirakovskaya E."/>
        </authorList>
    </citation>
    <scope>NUCLEOTIDE SEQUENCE</scope>
</reference>
<keyword evidence="6 14" id="KW-0347">Helicase</keyword>
<dbReference type="SMART" id="SM00487">
    <property type="entry name" value="DEXDc"/>
    <property type="match status" value="1"/>
</dbReference>
<dbReference type="AlphaFoldDB" id="A0A3B0VK79"/>
<gene>
    <name evidence="14" type="ORF">MNBD_CHLOROFLEXI01-2078</name>
</gene>